<dbReference type="AlphaFoldDB" id="A0A484H914"/>
<gene>
    <name evidence="1" type="ORF">RIEGSTA812A_PEG_786</name>
</gene>
<protein>
    <submittedName>
        <fullName evidence="1">Uncharacterized protein</fullName>
    </submittedName>
</protein>
<name>A0A484H914_9ZZZZ</name>
<organism evidence="1">
    <name type="scientific">invertebrate metagenome</name>
    <dbReference type="NCBI Taxonomy" id="1711999"/>
    <lineage>
        <taxon>unclassified sequences</taxon>
        <taxon>metagenomes</taxon>
        <taxon>organismal metagenomes</taxon>
    </lineage>
</organism>
<proteinExistence type="predicted"/>
<dbReference type="EMBL" id="LR026963">
    <property type="protein sequence ID" value="VBB69313.1"/>
    <property type="molecule type" value="Genomic_DNA"/>
</dbReference>
<accession>A0A484H914</accession>
<evidence type="ECO:0000313" key="1">
    <source>
        <dbReference type="EMBL" id="VBB69313.1"/>
    </source>
</evidence>
<reference evidence="1" key="1">
    <citation type="submission" date="2018-10" db="EMBL/GenBank/DDBJ databases">
        <authorList>
            <person name="Gruber-Vodicka H."/>
            <person name="Jaeckle O."/>
        </authorList>
    </citation>
    <scope>NUCLEOTIDE SEQUENCE</scope>
</reference>
<sequence>MMENLLSIVKTSFFDDCAACLELSFAHRCGHGAMEAL</sequence>